<organism evidence="1 2">
    <name type="scientific">Nonomuraea purpurea</name>
    <dbReference type="NCBI Taxonomy" id="1849276"/>
    <lineage>
        <taxon>Bacteria</taxon>
        <taxon>Bacillati</taxon>
        <taxon>Actinomycetota</taxon>
        <taxon>Actinomycetes</taxon>
        <taxon>Streptosporangiales</taxon>
        <taxon>Streptosporangiaceae</taxon>
        <taxon>Nonomuraea</taxon>
    </lineage>
</organism>
<comment type="caution">
    <text evidence="1">The sequence shown here is derived from an EMBL/GenBank/DDBJ whole genome shotgun (WGS) entry which is preliminary data.</text>
</comment>
<gene>
    <name evidence="1" type="ORF">ACFOY2_54070</name>
</gene>
<sequence>MTIFRTRFVLELVPHTSSMPRDGWVGDHDLRPLSDRGRRQADALVTAIGTDVEAVFSSPALRCRQTVTPLAETAGHTVECLDTLAETERFPQPPDWADGVLAPMAEPLGGAWSAGRMMRAMAIMSGRHEGGRVVAASHGDSIPLALTALCALFDVPLPLAIDRGGWYTVRLDQGQATVTAHPGEPA</sequence>
<dbReference type="Gene3D" id="3.40.50.1240">
    <property type="entry name" value="Phosphoglycerate mutase-like"/>
    <property type="match status" value="1"/>
</dbReference>
<dbReference type="InterPro" id="IPR013078">
    <property type="entry name" value="His_Pase_superF_clade-1"/>
</dbReference>
<evidence type="ECO:0000313" key="1">
    <source>
        <dbReference type="EMBL" id="MFC4016222.1"/>
    </source>
</evidence>
<accession>A0ABV8GU29</accession>
<evidence type="ECO:0000313" key="2">
    <source>
        <dbReference type="Proteomes" id="UP001595851"/>
    </source>
</evidence>
<keyword evidence="2" id="KW-1185">Reference proteome</keyword>
<dbReference type="InterPro" id="IPR029033">
    <property type="entry name" value="His_PPase_superfam"/>
</dbReference>
<dbReference type="Proteomes" id="UP001595851">
    <property type="component" value="Unassembled WGS sequence"/>
</dbReference>
<dbReference type="EMBL" id="JBHSBI010000062">
    <property type="protein sequence ID" value="MFC4016222.1"/>
    <property type="molecule type" value="Genomic_DNA"/>
</dbReference>
<dbReference type="RefSeq" id="WP_379536013.1">
    <property type="nucleotide sequence ID" value="NZ_JBHSBI010000062.1"/>
</dbReference>
<dbReference type="CDD" id="cd07067">
    <property type="entry name" value="HP_PGM_like"/>
    <property type="match status" value="1"/>
</dbReference>
<dbReference type="SUPFAM" id="SSF53254">
    <property type="entry name" value="Phosphoglycerate mutase-like"/>
    <property type="match status" value="1"/>
</dbReference>
<proteinExistence type="predicted"/>
<dbReference type="SMART" id="SM00855">
    <property type="entry name" value="PGAM"/>
    <property type="match status" value="1"/>
</dbReference>
<dbReference type="Pfam" id="PF00300">
    <property type="entry name" value="His_Phos_1"/>
    <property type="match status" value="1"/>
</dbReference>
<reference evidence="2" key="1">
    <citation type="journal article" date="2019" name="Int. J. Syst. Evol. Microbiol.">
        <title>The Global Catalogue of Microorganisms (GCM) 10K type strain sequencing project: providing services to taxonomists for standard genome sequencing and annotation.</title>
        <authorList>
            <consortium name="The Broad Institute Genomics Platform"/>
            <consortium name="The Broad Institute Genome Sequencing Center for Infectious Disease"/>
            <person name="Wu L."/>
            <person name="Ma J."/>
        </authorList>
    </citation>
    <scope>NUCLEOTIDE SEQUENCE [LARGE SCALE GENOMIC DNA]</scope>
    <source>
        <strain evidence="2">TBRC 1276</strain>
    </source>
</reference>
<name>A0ABV8GU29_9ACTN</name>
<protein>
    <submittedName>
        <fullName evidence="1">Histidine phosphatase family protein</fullName>
    </submittedName>
</protein>